<dbReference type="RefSeq" id="WP_345729900.1">
    <property type="nucleotide sequence ID" value="NZ_BAAAYN010000026.1"/>
</dbReference>
<proteinExistence type="predicted"/>
<name>A0ABP6T2I1_9ACTN</name>
<evidence type="ECO:0000313" key="2">
    <source>
        <dbReference type="EMBL" id="GAA3390011.1"/>
    </source>
</evidence>
<keyword evidence="1" id="KW-1133">Transmembrane helix</keyword>
<gene>
    <name evidence="2" type="ORF">GCM10020369_42400</name>
</gene>
<accession>A0ABP6T2I1</accession>
<sequence>MAGGLLPLCVLPLLPMAAAVAVYAGAVTWLVVTVLADQLPRLRYSTPGAPMVLVGIGLTLLGDGVIAALLATGTRPAPRYRTPPSSTRR</sequence>
<reference evidence="3" key="1">
    <citation type="journal article" date="2019" name="Int. J. Syst. Evol. Microbiol.">
        <title>The Global Catalogue of Microorganisms (GCM) 10K type strain sequencing project: providing services to taxonomists for standard genome sequencing and annotation.</title>
        <authorList>
            <consortium name="The Broad Institute Genomics Platform"/>
            <consortium name="The Broad Institute Genome Sequencing Center for Infectious Disease"/>
            <person name="Wu L."/>
            <person name="Ma J."/>
        </authorList>
    </citation>
    <scope>NUCLEOTIDE SEQUENCE [LARGE SCALE GENOMIC DNA]</scope>
    <source>
        <strain evidence="3">JCM 9458</strain>
    </source>
</reference>
<comment type="caution">
    <text evidence="2">The sequence shown here is derived from an EMBL/GenBank/DDBJ whole genome shotgun (WGS) entry which is preliminary data.</text>
</comment>
<evidence type="ECO:0000313" key="3">
    <source>
        <dbReference type="Proteomes" id="UP001501676"/>
    </source>
</evidence>
<dbReference type="Proteomes" id="UP001501676">
    <property type="component" value="Unassembled WGS sequence"/>
</dbReference>
<dbReference type="EMBL" id="BAAAYN010000026">
    <property type="protein sequence ID" value="GAA3390011.1"/>
    <property type="molecule type" value="Genomic_DNA"/>
</dbReference>
<keyword evidence="3" id="KW-1185">Reference proteome</keyword>
<feature type="transmembrane region" description="Helical" evidence="1">
    <location>
        <begin position="48"/>
        <end position="71"/>
    </location>
</feature>
<organism evidence="2 3">
    <name type="scientific">Cryptosporangium minutisporangium</name>
    <dbReference type="NCBI Taxonomy" id="113569"/>
    <lineage>
        <taxon>Bacteria</taxon>
        <taxon>Bacillati</taxon>
        <taxon>Actinomycetota</taxon>
        <taxon>Actinomycetes</taxon>
        <taxon>Cryptosporangiales</taxon>
        <taxon>Cryptosporangiaceae</taxon>
        <taxon>Cryptosporangium</taxon>
    </lineage>
</organism>
<keyword evidence="1" id="KW-0812">Transmembrane</keyword>
<evidence type="ECO:0000256" key="1">
    <source>
        <dbReference type="SAM" id="Phobius"/>
    </source>
</evidence>
<keyword evidence="1" id="KW-0472">Membrane</keyword>
<protein>
    <submittedName>
        <fullName evidence="2">Uncharacterized protein</fullName>
    </submittedName>
</protein>